<evidence type="ECO:0000256" key="8">
    <source>
        <dbReference type="ARBA" id="ARBA00023235"/>
    </source>
</evidence>
<dbReference type="AlphaFoldDB" id="A0A832A8P1"/>
<keyword evidence="5 9" id="KW-0028">Amino-acid biosynthesis</keyword>
<dbReference type="Pfam" id="PF00697">
    <property type="entry name" value="PRAI"/>
    <property type="match status" value="1"/>
</dbReference>
<evidence type="ECO:0000256" key="2">
    <source>
        <dbReference type="ARBA" id="ARBA00004664"/>
    </source>
</evidence>
<evidence type="ECO:0000256" key="4">
    <source>
        <dbReference type="ARBA" id="ARBA00022272"/>
    </source>
</evidence>
<comment type="catalytic activity">
    <reaction evidence="1 9">
        <text>N-(5-phospho-beta-D-ribosyl)anthranilate = 1-(2-carboxyphenylamino)-1-deoxy-D-ribulose 5-phosphate</text>
        <dbReference type="Rhea" id="RHEA:21540"/>
        <dbReference type="ChEBI" id="CHEBI:18277"/>
        <dbReference type="ChEBI" id="CHEBI:58613"/>
        <dbReference type="EC" id="5.3.1.24"/>
    </reaction>
</comment>
<dbReference type="HAMAP" id="MF_00135">
    <property type="entry name" value="PRAI"/>
    <property type="match status" value="1"/>
</dbReference>
<evidence type="ECO:0000256" key="3">
    <source>
        <dbReference type="ARBA" id="ARBA00012572"/>
    </source>
</evidence>
<evidence type="ECO:0000256" key="1">
    <source>
        <dbReference type="ARBA" id="ARBA00001164"/>
    </source>
</evidence>
<evidence type="ECO:0000256" key="5">
    <source>
        <dbReference type="ARBA" id="ARBA00022605"/>
    </source>
</evidence>
<dbReference type="CDD" id="cd00405">
    <property type="entry name" value="PRAI"/>
    <property type="match status" value="1"/>
</dbReference>
<keyword evidence="8 9" id="KW-0413">Isomerase</keyword>
<dbReference type="SUPFAM" id="SSF51366">
    <property type="entry name" value="Ribulose-phoshate binding barrel"/>
    <property type="match status" value="1"/>
</dbReference>
<keyword evidence="7 9" id="KW-0057">Aromatic amino acid biosynthesis</keyword>
<feature type="domain" description="N-(5'phosphoribosyl) anthranilate isomerase (PRAI)" evidence="10">
    <location>
        <begin position="16"/>
        <end position="213"/>
    </location>
</feature>
<dbReference type="InterPro" id="IPR013785">
    <property type="entry name" value="Aldolase_TIM"/>
</dbReference>
<evidence type="ECO:0000313" key="11">
    <source>
        <dbReference type="EMBL" id="HFK98689.1"/>
    </source>
</evidence>
<dbReference type="EMBL" id="DSTK01000041">
    <property type="protein sequence ID" value="HFK98689.1"/>
    <property type="molecule type" value="Genomic_DNA"/>
</dbReference>
<reference evidence="11" key="1">
    <citation type="journal article" date="2020" name="mSystems">
        <title>Genome- and Community-Level Interaction Insights into Carbon Utilization and Element Cycling Functions of Hydrothermarchaeota in Hydrothermal Sediment.</title>
        <authorList>
            <person name="Zhou Z."/>
            <person name="Liu Y."/>
            <person name="Xu W."/>
            <person name="Pan J."/>
            <person name="Luo Z.H."/>
            <person name="Li M."/>
        </authorList>
    </citation>
    <scope>NUCLEOTIDE SEQUENCE [LARGE SCALE GENOMIC DNA]</scope>
    <source>
        <strain evidence="11">SpSt-456</strain>
    </source>
</reference>
<evidence type="ECO:0000259" key="10">
    <source>
        <dbReference type="Pfam" id="PF00697"/>
    </source>
</evidence>
<comment type="pathway">
    <text evidence="2 9">Amino-acid biosynthesis; L-tryptophan biosynthesis; L-tryptophan from chorismate: step 3/5.</text>
</comment>
<sequence length="229" mass="24097">MDRAERNSAEALPMDIKICGITTATDAAAAAALDIQAVGLVFYPKSPRWVDEDKARRIVESLPPGIAAVGVFVDTPAAAVLATARAVGLHAVQLHGAEPPEDIRRLRDAGLRVVKALFVNRAPGLDAQTAYAPTAFLVECAGATRPGGNALTWDWSQARGAISTAPMILAGGLTPENVRDAVLAADPCGVDVSSGVESRPGRKDPDKMHRFVEAVRRLRPHPPQGGIFS</sequence>
<dbReference type="InterPro" id="IPR001240">
    <property type="entry name" value="PRAI_dom"/>
</dbReference>
<proteinExistence type="inferred from homology"/>
<dbReference type="PANTHER" id="PTHR42894">
    <property type="entry name" value="N-(5'-PHOSPHORIBOSYL)ANTHRANILATE ISOMERASE"/>
    <property type="match status" value="1"/>
</dbReference>
<name>A0A832A8P1_9BACT</name>
<dbReference type="InterPro" id="IPR044643">
    <property type="entry name" value="TrpF_fam"/>
</dbReference>
<keyword evidence="6 9" id="KW-0822">Tryptophan biosynthesis</keyword>
<comment type="similarity">
    <text evidence="9">Belongs to the TrpF family.</text>
</comment>
<dbReference type="UniPathway" id="UPA00035">
    <property type="reaction ID" value="UER00042"/>
</dbReference>
<dbReference type="GO" id="GO:0000162">
    <property type="term" value="P:L-tryptophan biosynthetic process"/>
    <property type="evidence" value="ECO:0007669"/>
    <property type="project" value="UniProtKB-UniRule"/>
</dbReference>
<evidence type="ECO:0000256" key="9">
    <source>
        <dbReference type="HAMAP-Rule" id="MF_00135"/>
    </source>
</evidence>
<dbReference type="Gene3D" id="3.20.20.70">
    <property type="entry name" value="Aldolase class I"/>
    <property type="match status" value="1"/>
</dbReference>
<evidence type="ECO:0000256" key="7">
    <source>
        <dbReference type="ARBA" id="ARBA00023141"/>
    </source>
</evidence>
<gene>
    <name evidence="9" type="primary">trpF</name>
    <name evidence="11" type="ORF">ENS06_15355</name>
</gene>
<comment type="caution">
    <text evidence="11">The sequence shown here is derived from an EMBL/GenBank/DDBJ whole genome shotgun (WGS) entry which is preliminary data.</text>
</comment>
<evidence type="ECO:0000256" key="6">
    <source>
        <dbReference type="ARBA" id="ARBA00022822"/>
    </source>
</evidence>
<dbReference type="PANTHER" id="PTHR42894:SF1">
    <property type="entry name" value="N-(5'-PHOSPHORIBOSYL)ANTHRANILATE ISOMERASE"/>
    <property type="match status" value="1"/>
</dbReference>
<dbReference type="GO" id="GO:0004640">
    <property type="term" value="F:phosphoribosylanthranilate isomerase activity"/>
    <property type="evidence" value="ECO:0007669"/>
    <property type="project" value="UniProtKB-UniRule"/>
</dbReference>
<accession>A0A832A8P1</accession>
<dbReference type="InterPro" id="IPR011060">
    <property type="entry name" value="RibuloseP-bd_barrel"/>
</dbReference>
<organism evidence="11">
    <name type="scientific">Desulfacinum infernum</name>
    <dbReference type="NCBI Taxonomy" id="35837"/>
    <lineage>
        <taxon>Bacteria</taxon>
        <taxon>Pseudomonadati</taxon>
        <taxon>Thermodesulfobacteriota</taxon>
        <taxon>Syntrophobacteria</taxon>
        <taxon>Syntrophobacterales</taxon>
        <taxon>Syntrophobacteraceae</taxon>
        <taxon>Desulfacinum</taxon>
    </lineage>
</organism>
<dbReference type="EC" id="5.3.1.24" evidence="3 9"/>
<protein>
    <recommendedName>
        <fullName evidence="4 9">N-(5'-phosphoribosyl)anthranilate isomerase</fullName>
        <shortName evidence="9">PRAI</shortName>
        <ecNumber evidence="3 9">5.3.1.24</ecNumber>
    </recommendedName>
</protein>